<evidence type="ECO:0000313" key="2">
    <source>
        <dbReference type="Proteomes" id="UP000636479"/>
    </source>
</evidence>
<comment type="caution">
    <text evidence="1">The sequence shown here is derived from an EMBL/GenBank/DDBJ whole genome shotgun (WGS) entry which is preliminary data.</text>
</comment>
<dbReference type="OrthoDB" id="2870744at2759"/>
<dbReference type="EMBL" id="JACAZF010000001">
    <property type="protein sequence ID" value="KAF7315425.1"/>
    <property type="molecule type" value="Genomic_DNA"/>
</dbReference>
<dbReference type="SUPFAM" id="SSF52047">
    <property type="entry name" value="RNI-like"/>
    <property type="match status" value="1"/>
</dbReference>
<sequence length="541" mass="60586">MSSLTLNTLPRDLLLEISAVLDCRHDLRSLAITSKALFINVAPVLYQTVVLKSVEQTTVTLAMLQRHLDIAHHVRELTISPSRSNFTDSKAASAAVASIAFSKSLESLAKFSWYDDYLHEEMWLALRMCCPRLRYLSTSVGAFFPPNSQLFNFTDLHGFSLHLGPGFYNSAQALIPDEGWPPSKKLWDMLFTRCPNLQELSIEGYSAFPADAHCIIEGRWPHLQRLTLGDLSVDWSPANSEQKGPFVAFLEAHPELQSLSLSRHNVDPVHLHSIDHDTLKLTSFSGTLHQLQGLSRSFSTLRSLTFRDPLWSRDPTILAIATVLTQLTALTDLSIIFTLHSPYDSSSILRALVASCPQIQNLTLACLRKTSFQLDTLAKALSAFRRLQTLNATLVSSGDLSLAAAGTRFARANPRLREFCIAFVPPSYPHGLPYRPLYPFPRIKRATARFEVICDDYDLPKTLRVRESSTKIWPWMLRVVRSVQRYDLEVRWQSGGGGRRQDTNAGLIGMLMETSPAGEELRVFAFCSLLVCFAGMFLAKS</sequence>
<evidence type="ECO:0000313" key="1">
    <source>
        <dbReference type="EMBL" id="KAF7315425.1"/>
    </source>
</evidence>
<dbReference type="AlphaFoldDB" id="A0A8H6TAY4"/>
<dbReference type="Gene3D" id="3.80.10.10">
    <property type="entry name" value="Ribonuclease Inhibitor"/>
    <property type="match status" value="1"/>
</dbReference>
<dbReference type="RefSeq" id="XP_037225448.1">
    <property type="nucleotide sequence ID" value="XM_037357538.1"/>
</dbReference>
<reference evidence="1" key="1">
    <citation type="submission" date="2020-05" db="EMBL/GenBank/DDBJ databases">
        <title>Mycena genomes resolve the evolution of fungal bioluminescence.</title>
        <authorList>
            <person name="Tsai I.J."/>
        </authorList>
    </citation>
    <scope>NUCLEOTIDE SEQUENCE</scope>
    <source>
        <strain evidence="1">171206Taipei</strain>
    </source>
</reference>
<gene>
    <name evidence="1" type="ORF">MIND_00057300</name>
</gene>
<proteinExistence type="predicted"/>
<accession>A0A8H6TAY4</accession>
<dbReference type="Proteomes" id="UP000636479">
    <property type="component" value="Unassembled WGS sequence"/>
</dbReference>
<protein>
    <submittedName>
        <fullName evidence="1">Uncharacterized protein</fullName>
    </submittedName>
</protein>
<keyword evidence="2" id="KW-1185">Reference proteome</keyword>
<organism evidence="1 2">
    <name type="scientific">Mycena indigotica</name>
    <dbReference type="NCBI Taxonomy" id="2126181"/>
    <lineage>
        <taxon>Eukaryota</taxon>
        <taxon>Fungi</taxon>
        <taxon>Dikarya</taxon>
        <taxon>Basidiomycota</taxon>
        <taxon>Agaricomycotina</taxon>
        <taxon>Agaricomycetes</taxon>
        <taxon>Agaricomycetidae</taxon>
        <taxon>Agaricales</taxon>
        <taxon>Marasmiineae</taxon>
        <taxon>Mycenaceae</taxon>
        <taxon>Mycena</taxon>
    </lineage>
</organism>
<name>A0A8H6TAY4_9AGAR</name>
<dbReference type="GeneID" id="59340054"/>
<dbReference type="InterPro" id="IPR032675">
    <property type="entry name" value="LRR_dom_sf"/>
</dbReference>